<evidence type="ECO:0000256" key="9">
    <source>
        <dbReference type="ARBA" id="ARBA00022848"/>
    </source>
</evidence>
<dbReference type="PANTHER" id="PTHR24291">
    <property type="entry name" value="CYTOCHROME P450 FAMILY 4"/>
    <property type="match status" value="1"/>
</dbReference>
<dbReference type="SUPFAM" id="SSF48264">
    <property type="entry name" value="Cytochrome P450"/>
    <property type="match status" value="4"/>
</dbReference>
<dbReference type="FunFam" id="1.10.630.10:FF:000035">
    <property type="entry name" value="CYtochrome P450 family"/>
    <property type="match status" value="2"/>
</dbReference>
<keyword evidence="7" id="KW-0479">Metal-binding</keyword>
<protein>
    <submittedName>
        <fullName evidence="14">Putative cytochrome P450 313a4</fullName>
    </submittedName>
</protein>
<evidence type="ECO:0000256" key="1">
    <source>
        <dbReference type="ARBA" id="ARBA00001971"/>
    </source>
</evidence>
<evidence type="ECO:0000256" key="10">
    <source>
        <dbReference type="ARBA" id="ARBA00023002"/>
    </source>
</evidence>
<feature type="non-terminal residue" evidence="14">
    <location>
        <position position="1"/>
    </location>
</feature>
<dbReference type="Pfam" id="PF00067">
    <property type="entry name" value="p450"/>
    <property type="match status" value="4"/>
</dbReference>
<gene>
    <name evidence="14" type="ORF">FF38_13021</name>
</gene>
<dbReference type="Gene3D" id="1.10.630.10">
    <property type="entry name" value="Cytochrome P450"/>
    <property type="match status" value="5"/>
</dbReference>
<dbReference type="GO" id="GO:0005789">
    <property type="term" value="C:endoplasmic reticulum membrane"/>
    <property type="evidence" value="ECO:0007669"/>
    <property type="project" value="UniProtKB-SubCell"/>
</dbReference>
<dbReference type="InterPro" id="IPR036396">
    <property type="entry name" value="Cyt_P450_sf"/>
</dbReference>
<evidence type="ECO:0000313" key="15">
    <source>
        <dbReference type="Proteomes" id="UP000037069"/>
    </source>
</evidence>
<dbReference type="InterPro" id="IPR002401">
    <property type="entry name" value="Cyt_P450_E_grp-I"/>
</dbReference>
<keyword evidence="13" id="KW-0472">Membrane</keyword>
<evidence type="ECO:0000256" key="11">
    <source>
        <dbReference type="ARBA" id="ARBA00023004"/>
    </source>
</evidence>
<evidence type="ECO:0000256" key="7">
    <source>
        <dbReference type="ARBA" id="ARBA00022723"/>
    </source>
</evidence>
<evidence type="ECO:0000256" key="2">
    <source>
        <dbReference type="ARBA" id="ARBA00003690"/>
    </source>
</evidence>
<dbReference type="OrthoDB" id="1470350at2759"/>
<comment type="similarity">
    <text evidence="5">Belongs to the cytochrome P450 family.</text>
</comment>
<dbReference type="GO" id="GO:0004497">
    <property type="term" value="F:monooxygenase activity"/>
    <property type="evidence" value="ECO:0007669"/>
    <property type="project" value="UniProtKB-KW"/>
</dbReference>
<organism evidence="14 15">
    <name type="scientific">Lucilia cuprina</name>
    <name type="common">Green bottle fly</name>
    <name type="synonym">Australian sheep blowfly</name>
    <dbReference type="NCBI Taxonomy" id="7375"/>
    <lineage>
        <taxon>Eukaryota</taxon>
        <taxon>Metazoa</taxon>
        <taxon>Ecdysozoa</taxon>
        <taxon>Arthropoda</taxon>
        <taxon>Hexapoda</taxon>
        <taxon>Insecta</taxon>
        <taxon>Pterygota</taxon>
        <taxon>Neoptera</taxon>
        <taxon>Endopterygota</taxon>
        <taxon>Diptera</taxon>
        <taxon>Brachycera</taxon>
        <taxon>Muscomorpha</taxon>
        <taxon>Oestroidea</taxon>
        <taxon>Calliphoridae</taxon>
        <taxon>Luciliinae</taxon>
        <taxon>Lucilia</taxon>
    </lineage>
</organism>
<evidence type="ECO:0000256" key="6">
    <source>
        <dbReference type="ARBA" id="ARBA00022617"/>
    </source>
</evidence>
<keyword evidence="6" id="KW-0349">Heme</keyword>
<keyword evidence="12" id="KW-0503">Monooxygenase</keyword>
<comment type="cofactor">
    <cofactor evidence="1">
        <name>heme</name>
        <dbReference type="ChEBI" id="CHEBI:30413"/>
    </cofactor>
</comment>
<keyword evidence="15" id="KW-1185">Reference proteome</keyword>
<keyword evidence="11" id="KW-0408">Iron</keyword>
<evidence type="ECO:0000256" key="4">
    <source>
        <dbReference type="ARBA" id="ARBA00004406"/>
    </source>
</evidence>
<dbReference type="GO" id="GO:0020037">
    <property type="term" value="F:heme binding"/>
    <property type="evidence" value="ECO:0007669"/>
    <property type="project" value="InterPro"/>
</dbReference>
<sequence length="1424" mass="166947">NIIFRKSQTDTISDNKFFLNRALKYQQERLFHSSDTITETYTMITGSYETTSTTLYSLIVMLAMHPQVQERLYNDVIKIIPANEEVLFEHLEQLPYLNMVISETLRLVPPIPFIGREALENCNLTTDVNIPRDFQVLISIFHLHRSKVLWGPNAHMFNPNNFLPEEKEKRHPYAYVPYSKGVRNCIGSYFEELKSCSYLAWFANVPIIITTDTEIIKHILNSDVFLNKSGVIYERLSEAVSNGIITSKYFKWKHNRKLMNPLFAPQIVQQFIPNFNKCSKRISKYFESLSSGEQHAVFDRIKQEVLEMAMDKHFLDRALKYLKQNIFSKNDVITETYTTIIASFETVSTTLYSIIIMLAMHQDVQQKLYQEIIQVIADTENIDYNHLDQLPYLNMVIDETLRLMPPMPLIGRESMESCHLTDSIQLPKDFQILISIFHLHRRQDLWGNKAEEFNPDNFLPENIEKRHPYAFIPYSKGMRNCIGWRYAQIALKVLVLNLVREVQFSTDFPYNDLVFVNQVSLRFLKEPKIQFLKQFLYVLGSYFEKLHSWSYMTWFANVPLIITTDTDVIKHVLNSDVFLNKSCVIYDTMTEAISNGIITSKYFKWKHNRKLMNPSFAPQIIQQFITNFNKCSQRISQYFESLSSGVEHAVFDHIKQEVLEMAMDTTMGTVRAEGENLDENMGNNFNKLFGKMIIDISLSFVKLSFLIRTSCFYKIKDNLKAYIENLIQRKMDSASETEDKYFLDRAIKYQQQKLFDKHDVITETYTMIIGSFETISTTLYSIIIMLAMHQDVQQKLYEEIVQVIDDTENIDYKHLDQLPYLNMVIDETLRLMPPIPLIGRESLENCHLTNAIQLPKGFQILISIFHLHRRQDLWGAKATQFNPDNFLPQNIKKRHPYAYIPFSKGLRNCIGWRYAQIALKILVLNLVRDFQFLTAFPYSDLVFVNQMSLRFLKEPKIQFFSQYRYIRQHGIPIVYGLPFFGILYQFIPIQKFLYVLGSYFEKLNSCSYLTWFANVPLIITTDIDIIKHILNSDVFLNKSGVIYDTMNDAMPDGIITSKYFKWKHNRKLMNPSFAPQIIQQFVPSFNKFSKRISKYFETLRPGEEHAIFGHIKQEILEMAVGNTMGPVLAESENFNGNLANNFNKLLGKMVIGTSLSFLKLSFLIRTSSYYKIIDKLKGYMKNLIKRKMGSTIVNEDKYFLDRAMKYQQQKIFTINDVITETYTMIIGSFETISTTLYSIIIMLAMHQDVQQKLYQEIIQVIDDTENVDYKHLDQLPYLNMVIDETLRLMPPIPLIGRESLENCQLTNAIELPKGFQILISIFHLHRRQDLWGTKATQFNPDNFLPENIEKRHPYAYIPFSKGVRNCIGWRYAHIALKVLMVNLVRDFVFSTDFQYDKLVFINQVSLRFLSEPKIQFVKRKFTRK</sequence>
<dbReference type="GO" id="GO:0016705">
    <property type="term" value="F:oxidoreductase activity, acting on paired donors, with incorporation or reduction of molecular oxygen"/>
    <property type="evidence" value="ECO:0007669"/>
    <property type="project" value="InterPro"/>
</dbReference>
<name>A0A0L0BLF8_LUCCU</name>
<accession>A0A0L0BLF8</accession>
<dbReference type="PANTHER" id="PTHR24291:SF50">
    <property type="entry name" value="BIFUNCTIONAL ALBAFLAVENONE MONOOXYGENASE_TERPENE SYNTHASE"/>
    <property type="match status" value="1"/>
</dbReference>
<comment type="function">
    <text evidence="2">May be involved in the metabolism of insect hormones and in the breakdown of synthetic insecticides.</text>
</comment>
<proteinExistence type="inferred from homology"/>
<dbReference type="STRING" id="7375.A0A0L0BLF8"/>
<comment type="subcellular location">
    <subcellularLocation>
        <location evidence="4">Endoplasmic reticulum membrane</location>
        <topology evidence="4">Peripheral membrane protein</topology>
    </subcellularLocation>
    <subcellularLocation>
        <location evidence="3">Microsome membrane</location>
        <topology evidence="3">Peripheral membrane protein</topology>
    </subcellularLocation>
</comment>
<dbReference type="GO" id="GO:0005506">
    <property type="term" value="F:iron ion binding"/>
    <property type="evidence" value="ECO:0007669"/>
    <property type="project" value="InterPro"/>
</dbReference>
<dbReference type="Proteomes" id="UP000037069">
    <property type="component" value="Unassembled WGS sequence"/>
</dbReference>
<dbReference type="InterPro" id="IPR001128">
    <property type="entry name" value="Cyt_P450"/>
</dbReference>
<dbReference type="InterPro" id="IPR050196">
    <property type="entry name" value="Cytochrome_P450_Monoox"/>
</dbReference>
<dbReference type="EMBL" id="JRES01001693">
    <property type="protein sequence ID" value="KNC20935.1"/>
    <property type="molecule type" value="Genomic_DNA"/>
</dbReference>
<keyword evidence="8" id="KW-0256">Endoplasmic reticulum</keyword>
<comment type="caution">
    <text evidence="14">The sequence shown here is derived from an EMBL/GenBank/DDBJ whole genome shotgun (WGS) entry which is preliminary data.</text>
</comment>
<dbReference type="PRINTS" id="PR00385">
    <property type="entry name" value="P450"/>
</dbReference>
<keyword evidence="10" id="KW-0560">Oxidoreductase</keyword>
<evidence type="ECO:0000256" key="8">
    <source>
        <dbReference type="ARBA" id="ARBA00022824"/>
    </source>
</evidence>
<evidence type="ECO:0000313" key="14">
    <source>
        <dbReference type="EMBL" id="KNC20935.1"/>
    </source>
</evidence>
<dbReference type="InterPro" id="IPR017972">
    <property type="entry name" value="Cyt_P450_CS"/>
</dbReference>
<evidence type="ECO:0000256" key="3">
    <source>
        <dbReference type="ARBA" id="ARBA00004174"/>
    </source>
</evidence>
<evidence type="ECO:0000256" key="5">
    <source>
        <dbReference type="ARBA" id="ARBA00010617"/>
    </source>
</evidence>
<evidence type="ECO:0000256" key="12">
    <source>
        <dbReference type="ARBA" id="ARBA00023033"/>
    </source>
</evidence>
<keyword evidence="9" id="KW-0492">Microsome</keyword>
<dbReference type="PROSITE" id="PS00086">
    <property type="entry name" value="CYTOCHROME_P450"/>
    <property type="match status" value="2"/>
</dbReference>
<reference evidence="14 15" key="1">
    <citation type="journal article" date="2015" name="Nat. Commun.">
        <title>Lucilia cuprina genome unlocks parasitic fly biology to underpin future interventions.</title>
        <authorList>
            <person name="Anstead C.A."/>
            <person name="Korhonen P.K."/>
            <person name="Young N.D."/>
            <person name="Hall R.S."/>
            <person name="Jex A.R."/>
            <person name="Murali S.C."/>
            <person name="Hughes D.S."/>
            <person name="Lee S.F."/>
            <person name="Perry T."/>
            <person name="Stroehlein A.J."/>
            <person name="Ansell B.R."/>
            <person name="Breugelmans B."/>
            <person name="Hofmann A."/>
            <person name="Qu J."/>
            <person name="Dugan S."/>
            <person name="Lee S.L."/>
            <person name="Chao H."/>
            <person name="Dinh H."/>
            <person name="Han Y."/>
            <person name="Doddapaneni H.V."/>
            <person name="Worley K.C."/>
            <person name="Muzny D.M."/>
            <person name="Ioannidis P."/>
            <person name="Waterhouse R.M."/>
            <person name="Zdobnov E.M."/>
            <person name="James P.J."/>
            <person name="Bagnall N.H."/>
            <person name="Kotze A.C."/>
            <person name="Gibbs R.A."/>
            <person name="Richards S."/>
            <person name="Batterham P."/>
            <person name="Gasser R.B."/>
        </authorList>
    </citation>
    <scope>NUCLEOTIDE SEQUENCE [LARGE SCALE GENOMIC DNA]</scope>
    <source>
        <strain evidence="14 15">LS</strain>
        <tissue evidence="14">Full body</tissue>
    </source>
</reference>
<dbReference type="OMA" id="ITETYTM"/>
<dbReference type="PRINTS" id="PR00463">
    <property type="entry name" value="EP450I"/>
</dbReference>
<evidence type="ECO:0000256" key="13">
    <source>
        <dbReference type="ARBA" id="ARBA00023136"/>
    </source>
</evidence>